<sequence length="122" mass="13641">MADASFEGKHIKGDQSAPIYLVLDQKLRHVASPAVYEALFGKGEWKFQTVPQALVDNFPKGPTLDQTTPLIKGDDAPVYLIDEKRKRWIMSPDVFNRYGLSWDTVRNVGSVVDLIPNGPNID</sequence>
<evidence type="ECO:0000313" key="2">
    <source>
        <dbReference type="Proteomes" id="UP000813461"/>
    </source>
</evidence>
<dbReference type="EMBL" id="JAGMVJ010000033">
    <property type="protein sequence ID" value="KAH7067918.1"/>
    <property type="molecule type" value="Genomic_DNA"/>
</dbReference>
<protein>
    <submittedName>
        <fullName evidence="1">Uncharacterized protein</fullName>
    </submittedName>
</protein>
<dbReference type="AlphaFoldDB" id="A0A8K0QTS3"/>
<evidence type="ECO:0000313" key="1">
    <source>
        <dbReference type="EMBL" id="KAH7067918.1"/>
    </source>
</evidence>
<gene>
    <name evidence="1" type="ORF">FB567DRAFT_599328</name>
</gene>
<name>A0A8K0QTS3_9PLEO</name>
<proteinExistence type="predicted"/>
<organism evidence="1 2">
    <name type="scientific">Paraphoma chrysanthemicola</name>
    <dbReference type="NCBI Taxonomy" id="798071"/>
    <lineage>
        <taxon>Eukaryota</taxon>
        <taxon>Fungi</taxon>
        <taxon>Dikarya</taxon>
        <taxon>Ascomycota</taxon>
        <taxon>Pezizomycotina</taxon>
        <taxon>Dothideomycetes</taxon>
        <taxon>Pleosporomycetidae</taxon>
        <taxon>Pleosporales</taxon>
        <taxon>Pleosporineae</taxon>
        <taxon>Phaeosphaeriaceae</taxon>
        <taxon>Paraphoma</taxon>
    </lineage>
</organism>
<comment type="caution">
    <text evidence="1">The sequence shown here is derived from an EMBL/GenBank/DDBJ whole genome shotgun (WGS) entry which is preliminary data.</text>
</comment>
<keyword evidence="2" id="KW-1185">Reference proteome</keyword>
<dbReference type="OrthoDB" id="3738887at2759"/>
<accession>A0A8K0QTS3</accession>
<dbReference type="Proteomes" id="UP000813461">
    <property type="component" value="Unassembled WGS sequence"/>
</dbReference>
<reference evidence="1" key="1">
    <citation type="journal article" date="2021" name="Nat. Commun.">
        <title>Genetic determinants of endophytism in the Arabidopsis root mycobiome.</title>
        <authorList>
            <person name="Mesny F."/>
            <person name="Miyauchi S."/>
            <person name="Thiergart T."/>
            <person name="Pickel B."/>
            <person name="Atanasova L."/>
            <person name="Karlsson M."/>
            <person name="Huettel B."/>
            <person name="Barry K.W."/>
            <person name="Haridas S."/>
            <person name="Chen C."/>
            <person name="Bauer D."/>
            <person name="Andreopoulos W."/>
            <person name="Pangilinan J."/>
            <person name="LaButti K."/>
            <person name="Riley R."/>
            <person name="Lipzen A."/>
            <person name="Clum A."/>
            <person name="Drula E."/>
            <person name="Henrissat B."/>
            <person name="Kohler A."/>
            <person name="Grigoriev I.V."/>
            <person name="Martin F.M."/>
            <person name="Hacquard S."/>
        </authorList>
    </citation>
    <scope>NUCLEOTIDE SEQUENCE</scope>
    <source>
        <strain evidence="1">MPI-SDFR-AT-0120</strain>
    </source>
</reference>